<evidence type="ECO:0000256" key="3">
    <source>
        <dbReference type="ARBA" id="ARBA00023125"/>
    </source>
</evidence>
<dbReference type="Gene3D" id="3.40.50.2300">
    <property type="match status" value="2"/>
</dbReference>
<dbReference type="Gene3D" id="1.10.260.40">
    <property type="entry name" value="lambda repressor-like DNA-binding domains"/>
    <property type="match status" value="1"/>
</dbReference>
<feature type="domain" description="HTH lacI-type" evidence="5">
    <location>
        <begin position="2"/>
        <end position="58"/>
    </location>
</feature>
<dbReference type="PROSITE" id="PS50932">
    <property type="entry name" value="HTH_LACI_2"/>
    <property type="match status" value="1"/>
</dbReference>
<dbReference type="InterPro" id="IPR000843">
    <property type="entry name" value="HTH_LacI"/>
</dbReference>
<dbReference type="PANTHER" id="PTHR30146:SF148">
    <property type="entry name" value="HTH-TYPE TRANSCRIPTIONAL REPRESSOR PURR-RELATED"/>
    <property type="match status" value="1"/>
</dbReference>
<dbReference type="AlphaFoldDB" id="A0A9X3UEL2"/>
<accession>A0A9X3UEL2</accession>
<evidence type="ECO:0000259" key="5">
    <source>
        <dbReference type="PROSITE" id="PS50932"/>
    </source>
</evidence>
<proteinExistence type="predicted"/>
<dbReference type="SUPFAM" id="SSF53822">
    <property type="entry name" value="Periplasmic binding protein-like I"/>
    <property type="match status" value="1"/>
</dbReference>
<dbReference type="CDD" id="cd01392">
    <property type="entry name" value="HTH_LacI"/>
    <property type="match status" value="1"/>
</dbReference>
<organism evidence="6 7">
    <name type="scientific">Hoeflea prorocentri</name>
    <dbReference type="NCBI Taxonomy" id="1922333"/>
    <lineage>
        <taxon>Bacteria</taxon>
        <taxon>Pseudomonadati</taxon>
        <taxon>Pseudomonadota</taxon>
        <taxon>Alphaproteobacteria</taxon>
        <taxon>Hyphomicrobiales</taxon>
        <taxon>Rhizobiaceae</taxon>
        <taxon>Hoeflea</taxon>
    </lineage>
</organism>
<dbReference type="Proteomes" id="UP001151234">
    <property type="component" value="Unassembled WGS sequence"/>
</dbReference>
<keyword evidence="1" id="KW-0678">Repressor</keyword>
<gene>
    <name evidence="6" type="ORF">OQ273_01435</name>
</gene>
<dbReference type="GO" id="GO:0000976">
    <property type="term" value="F:transcription cis-regulatory region binding"/>
    <property type="evidence" value="ECO:0007669"/>
    <property type="project" value="TreeGrafter"/>
</dbReference>
<evidence type="ECO:0000256" key="1">
    <source>
        <dbReference type="ARBA" id="ARBA00022491"/>
    </source>
</evidence>
<dbReference type="InterPro" id="IPR010982">
    <property type="entry name" value="Lambda_DNA-bd_dom_sf"/>
</dbReference>
<dbReference type="RefSeq" id="WP_267988686.1">
    <property type="nucleotide sequence ID" value="NZ_JAPJZI010000001.1"/>
</dbReference>
<dbReference type="Pfam" id="PF13377">
    <property type="entry name" value="Peripla_BP_3"/>
    <property type="match status" value="1"/>
</dbReference>
<keyword evidence="7" id="KW-1185">Reference proteome</keyword>
<evidence type="ECO:0000313" key="6">
    <source>
        <dbReference type="EMBL" id="MDA5397220.1"/>
    </source>
</evidence>
<dbReference type="PANTHER" id="PTHR30146">
    <property type="entry name" value="LACI-RELATED TRANSCRIPTIONAL REPRESSOR"/>
    <property type="match status" value="1"/>
</dbReference>
<dbReference type="SMART" id="SM00354">
    <property type="entry name" value="HTH_LACI"/>
    <property type="match status" value="1"/>
</dbReference>
<keyword evidence="4" id="KW-0804">Transcription</keyword>
<dbReference type="InterPro" id="IPR028082">
    <property type="entry name" value="Peripla_BP_I"/>
</dbReference>
<dbReference type="CDD" id="cd06267">
    <property type="entry name" value="PBP1_LacI_sugar_binding-like"/>
    <property type="match status" value="1"/>
</dbReference>
<dbReference type="SUPFAM" id="SSF47413">
    <property type="entry name" value="lambda repressor-like DNA-binding domains"/>
    <property type="match status" value="1"/>
</dbReference>
<reference evidence="6" key="1">
    <citation type="submission" date="2022-11" db="EMBL/GenBank/DDBJ databases">
        <title>Draft genome sequence of Hoeflea poritis E7-10 and Hoeflea prorocentri PM5-8, separated from scleractinian coral Porites lutea and marine dinoflagellate.</title>
        <authorList>
            <person name="Zhang G."/>
            <person name="Wei Q."/>
            <person name="Cai L."/>
        </authorList>
    </citation>
    <scope>NUCLEOTIDE SEQUENCE</scope>
    <source>
        <strain evidence="6">PM5-8</strain>
    </source>
</reference>
<keyword evidence="3 6" id="KW-0238">DNA-binding</keyword>
<dbReference type="EMBL" id="JAPJZI010000001">
    <property type="protein sequence ID" value="MDA5397220.1"/>
    <property type="molecule type" value="Genomic_DNA"/>
</dbReference>
<keyword evidence="2" id="KW-0805">Transcription regulation</keyword>
<dbReference type="Pfam" id="PF00356">
    <property type="entry name" value="LacI"/>
    <property type="match status" value="1"/>
</dbReference>
<comment type="caution">
    <text evidence="6">The sequence shown here is derived from an EMBL/GenBank/DDBJ whole genome shotgun (WGS) entry which is preliminary data.</text>
</comment>
<evidence type="ECO:0000313" key="7">
    <source>
        <dbReference type="Proteomes" id="UP001151234"/>
    </source>
</evidence>
<dbReference type="GO" id="GO:0003700">
    <property type="term" value="F:DNA-binding transcription factor activity"/>
    <property type="evidence" value="ECO:0007669"/>
    <property type="project" value="TreeGrafter"/>
</dbReference>
<evidence type="ECO:0000256" key="4">
    <source>
        <dbReference type="ARBA" id="ARBA00023163"/>
    </source>
</evidence>
<sequence length="332" mass="35456">MATMAQIARKAGVSPAVVSRVISNDATLRISKETRERVHAAIREMNYSPNVAAQSLVSSRTGTIAIVVHDMANPVYGEILRGAQSEAAIQNKAIVLGDASVSPQSNSRLAQLIGGGGVDGLILQAAGVRSDDYITRAVHNKVPIVLLQADLEIDAHLISLPDEDAAYLATRHLLDLGHKKIACLAGEPGLTFAEARLKGWRSAMGALSHDHLIAHCAPDTTAGEVAMRELLERDQDVTGLVCFNVVSAIGALRVARAAGFRIPEDLSIVAIHDVKFAEDLKVPLTVVAMPLSELGQEAVKMVCTPPPEPKSRLLLDHKPELILRESTTIPRT</sequence>
<dbReference type="InterPro" id="IPR046335">
    <property type="entry name" value="LacI/GalR-like_sensor"/>
</dbReference>
<evidence type="ECO:0000256" key="2">
    <source>
        <dbReference type="ARBA" id="ARBA00023015"/>
    </source>
</evidence>
<protein>
    <submittedName>
        <fullName evidence="6">LacI family DNA-binding transcriptional regulator</fullName>
    </submittedName>
</protein>
<name>A0A9X3UEL2_9HYPH</name>